<dbReference type="InterPro" id="IPR000387">
    <property type="entry name" value="Tyr_Pase_dom"/>
</dbReference>
<dbReference type="OMA" id="PAICWIH"/>
<dbReference type="PANTHER" id="PTHR10807:SF80">
    <property type="entry name" value="MYOTUBULARIN PHOSPHATASE DOMAIN-CONTAINING PROTEIN"/>
    <property type="match status" value="1"/>
</dbReference>
<feature type="binding site" evidence="2">
    <location>
        <begin position="1202"/>
        <end position="1208"/>
    </location>
    <ligand>
        <name>substrate</name>
    </ligand>
</feature>
<dbReference type="InterPro" id="IPR029021">
    <property type="entry name" value="Prot-tyrosine_phosphatase-like"/>
</dbReference>
<dbReference type="GO" id="GO:0016020">
    <property type="term" value="C:membrane"/>
    <property type="evidence" value="ECO:0007669"/>
    <property type="project" value="TreeGrafter"/>
</dbReference>
<dbReference type="Proteomes" id="UP000076078">
    <property type="component" value="Unassembled WGS sequence"/>
</dbReference>
<dbReference type="PROSITE" id="PS50056">
    <property type="entry name" value="TYR_PHOSPHATASE_2"/>
    <property type="match status" value="1"/>
</dbReference>
<feature type="compositionally biased region" description="Low complexity" evidence="4">
    <location>
        <begin position="265"/>
        <end position="289"/>
    </location>
</feature>
<evidence type="ECO:0000259" key="5">
    <source>
        <dbReference type="PROSITE" id="PS50056"/>
    </source>
</evidence>
<gene>
    <name evidence="7" type="ORF">DLAC_07075</name>
</gene>
<feature type="region of interest" description="Disordered" evidence="4">
    <location>
        <begin position="658"/>
        <end position="696"/>
    </location>
</feature>
<evidence type="ECO:0000256" key="1">
    <source>
        <dbReference type="PIRSR" id="PIRSR630564-1"/>
    </source>
</evidence>
<feature type="compositionally biased region" description="Low complexity" evidence="4">
    <location>
        <begin position="665"/>
        <end position="696"/>
    </location>
</feature>
<dbReference type="InParanoid" id="A0A151ZE44"/>
<keyword evidence="8" id="KW-1185">Reference proteome</keyword>
<feature type="region of interest" description="Disordered" evidence="4">
    <location>
        <begin position="540"/>
        <end position="571"/>
    </location>
</feature>
<evidence type="ECO:0000313" key="8">
    <source>
        <dbReference type="Proteomes" id="UP000076078"/>
    </source>
</evidence>
<feature type="compositionally biased region" description="Basic residues" evidence="4">
    <location>
        <begin position="182"/>
        <end position="192"/>
    </location>
</feature>
<dbReference type="STRING" id="361077.A0A151ZE44"/>
<dbReference type="OrthoDB" id="271628at2759"/>
<evidence type="ECO:0000259" key="6">
    <source>
        <dbReference type="PROSITE" id="PS51339"/>
    </source>
</evidence>
<evidence type="ECO:0000256" key="2">
    <source>
        <dbReference type="PIRSR" id="PIRSR630564-2"/>
    </source>
</evidence>
<dbReference type="CDD" id="cd14507">
    <property type="entry name" value="PTP-MTM-like"/>
    <property type="match status" value="1"/>
</dbReference>
<sequence length="1419" mass="163781">MQHNIVNPLKNHSSNSQQNITVFITVAPWNDTQQVEIQDLNLEIGDISVFFKEKGTMMKIRNLKNYNLFKLLDTNIFSNNTSNSSPFFSSSNGNSSSSALSFIDKSYQKKKKLLMSNDQSLLSYNIADQQRLELLQTFNKNQNESLPRWFYKVIVPSNQLEGILKDINIEESSNQHHNNNNNHHHHHHRHNHHIFERLNQSNSPPTQNNSYIGQNDSVSNINDIIENIKVNRLLTIDSPKRSTLSTSLSEQPLFLNHNNNKDINQQQQQQQQQQQSLNKSSGSLNNSGKWNKASPSVPIRKNSLLDHDYDSSLVQYSSSVSPNLEWLHARRVYDVVCKIESEFPNIMDSRQVENHIGMNEDKWESRISSSEDTFIKSLTMEDTLGSELIKQEYIEFSLRFENRTSILIGIEYSFVIWIDPIQTFFTVTCSANATVRDVYFLILQYLFPTDSNSNSSNINNNSNNNSSYESETFSLMSPYFGFYLQEENTSKLIPLQHKQLLINCNLNKSYETLFIFKRNNKKSVVPQVNNPYNNISSIPSLSLLPSSNNPTPPTSATATTTTTTPPIDEDEGYNLTVLFPTHQTYRQFHFIPTRTVNETIQTIISSTTNSMTFKNTVTPGGPTSPNSTTLIPTNNNGTSPPNSLVQPKGILSFSPSLISHHTHTNHNNNNNINNTNTLMSNSNTTNSPNTSNSNNQTTQLLQQKQNNIFETLDETMGFCLYFQKDGSGVWMEGNRRLISYNLPNETVVEFKPPPMVCKLALIEGINHTITLYCKSKVYTVLYGKYTTISQLEDLISKSLEPGNEKEFESYGLFLIRGDTEIFLSHHNRFQDIESELENQLLPNDYLEFKPSSSTTIDSVLKDAALAFGNTKEPTLIPGETQIFKRDGERFVADQPKKGCFIITNYRLIFMALNRSSYDDLTKDDIELPLTSIFKMKQTSNLLTEIHSKDFKFCIFHCQDSNLWHILKNMVEINAITRTFAFSNLETYDKFYDTIYNPFEEFQRLKFPLDKWRVTHCNSDYSLCPSYPSLFIVPIGVTDDDLKKIANFREKGRVPAICWIHRNHHSTITRCSQPRVGLARARCSEDEEYLKIITKSNTNSQKLYVMDSRPMANAKANTLLGKGHENTSLYQNVELQFLGIGNIHVMRDSFKKLYAILQNPETFNWLPMIDGTQWLEHIYQLINSANMVVELVDKKGSSVLTHCSDGWDRTSQLVALSQLLLDPYYRTIRGFQILIEKEWLSFGHLFTNRTAHIISPSSDDDFSPIFLLFMDAVWQLTCLLPTTFQFNEAFLIRILESVYNCRYKNFLFNNEKERLQYTKLLQGNGLPSLWPSINSNVEQYTNYFYIKNPKPIYENFFMCDIQFWSNFYLKWNERFKPKIQIDAQIIREIEELKIKKERKRQSKLNQQIQQQQQQQHLSNL</sequence>
<feature type="active site" description="Phosphocysteine intermediate" evidence="1">
    <location>
        <position position="1202"/>
    </location>
</feature>
<dbReference type="Pfam" id="PF06602">
    <property type="entry name" value="Myotub-related"/>
    <property type="match status" value="1"/>
</dbReference>
<reference evidence="7 8" key="1">
    <citation type="submission" date="2015-12" db="EMBL/GenBank/DDBJ databases">
        <title>Dictyostelia acquired genes for synthesis and detection of signals that induce cell-type specialization by lateral gene transfer from prokaryotes.</title>
        <authorList>
            <person name="Gloeckner G."/>
            <person name="Schaap P."/>
        </authorList>
    </citation>
    <scope>NUCLEOTIDE SEQUENCE [LARGE SCALE GENOMIC DNA]</scope>
    <source>
        <strain evidence="7 8">TK</strain>
    </source>
</reference>
<protein>
    <submittedName>
        <fullName evidence="7">Myotubularin-related protein 2</fullName>
    </submittedName>
</protein>
<name>A0A151ZE44_TIELA</name>
<dbReference type="SUPFAM" id="SSF50729">
    <property type="entry name" value="PH domain-like"/>
    <property type="match status" value="1"/>
</dbReference>
<organism evidence="7 8">
    <name type="scientific">Tieghemostelium lacteum</name>
    <name type="common">Slime mold</name>
    <name type="synonym">Dictyostelium lacteum</name>
    <dbReference type="NCBI Taxonomy" id="361077"/>
    <lineage>
        <taxon>Eukaryota</taxon>
        <taxon>Amoebozoa</taxon>
        <taxon>Evosea</taxon>
        <taxon>Eumycetozoa</taxon>
        <taxon>Dictyostelia</taxon>
        <taxon>Dictyosteliales</taxon>
        <taxon>Raperosteliaceae</taxon>
        <taxon>Tieghemostelium</taxon>
    </lineage>
</organism>
<dbReference type="FunCoup" id="A0A151ZE44">
    <property type="interactions" value="772"/>
</dbReference>
<keyword evidence="3" id="KW-0175">Coiled coil</keyword>
<feature type="coiled-coil region" evidence="3">
    <location>
        <begin position="1386"/>
        <end position="1413"/>
    </location>
</feature>
<evidence type="ECO:0000256" key="3">
    <source>
        <dbReference type="SAM" id="Coils"/>
    </source>
</evidence>
<dbReference type="InterPro" id="IPR010569">
    <property type="entry name" value="Myotubularin-like_Pase_dom"/>
</dbReference>
<feature type="domain" description="Tyrosine specific protein phosphatases" evidence="5">
    <location>
        <begin position="1178"/>
        <end position="1215"/>
    </location>
</feature>
<dbReference type="EMBL" id="LODT01000031">
    <property type="protein sequence ID" value="KYQ92228.1"/>
    <property type="molecule type" value="Genomic_DNA"/>
</dbReference>
<dbReference type="PROSITE" id="PS51339">
    <property type="entry name" value="PPASE_MYOTUBULARIN"/>
    <property type="match status" value="1"/>
</dbReference>
<feature type="domain" description="Myotubularin phosphatase" evidence="6">
    <location>
        <begin position="991"/>
        <end position="1367"/>
    </location>
</feature>
<dbReference type="PANTHER" id="PTHR10807">
    <property type="entry name" value="MYOTUBULARIN-RELATED"/>
    <property type="match status" value="1"/>
</dbReference>
<dbReference type="SUPFAM" id="SSF52799">
    <property type="entry name" value="(Phosphotyrosine protein) phosphatases II"/>
    <property type="match status" value="1"/>
</dbReference>
<dbReference type="GO" id="GO:0005737">
    <property type="term" value="C:cytoplasm"/>
    <property type="evidence" value="ECO:0007669"/>
    <property type="project" value="TreeGrafter"/>
</dbReference>
<accession>A0A151ZE44</accession>
<dbReference type="GO" id="GO:0046856">
    <property type="term" value="P:phosphatidylinositol dephosphorylation"/>
    <property type="evidence" value="ECO:0007669"/>
    <property type="project" value="TreeGrafter"/>
</dbReference>
<comment type="caution">
    <text evidence="7">The sequence shown here is derived from an EMBL/GenBank/DDBJ whole genome shotgun (WGS) entry which is preliminary data.</text>
</comment>
<feature type="region of interest" description="Disordered" evidence="4">
    <location>
        <begin position="263"/>
        <end position="297"/>
    </location>
</feature>
<dbReference type="InterPro" id="IPR030564">
    <property type="entry name" value="Myotubularin"/>
</dbReference>
<dbReference type="GO" id="GO:0004438">
    <property type="term" value="F:phosphatidylinositol-3-phosphate phosphatase activity"/>
    <property type="evidence" value="ECO:0007669"/>
    <property type="project" value="TreeGrafter"/>
</dbReference>
<proteinExistence type="predicted"/>
<feature type="compositionally biased region" description="Low complexity" evidence="4">
    <location>
        <begin position="540"/>
        <end position="566"/>
    </location>
</feature>
<evidence type="ECO:0000313" key="7">
    <source>
        <dbReference type="EMBL" id="KYQ92228.1"/>
    </source>
</evidence>
<evidence type="ECO:0000256" key="4">
    <source>
        <dbReference type="SAM" id="MobiDB-lite"/>
    </source>
</evidence>
<feature type="region of interest" description="Disordered" evidence="4">
    <location>
        <begin position="173"/>
        <end position="193"/>
    </location>
</feature>
<feature type="binding site" evidence="2">
    <location>
        <begin position="1141"/>
        <end position="1142"/>
    </location>
    <ligand>
        <name>substrate</name>
    </ligand>
</feature>